<keyword evidence="3" id="KW-1185">Reference proteome</keyword>
<protein>
    <submittedName>
        <fullName evidence="1">Uncharacterized protein</fullName>
    </submittedName>
</protein>
<dbReference type="OrthoDB" id="9800233at2"/>
<gene>
    <name evidence="1" type="ORF">CS022_18055</name>
    <name evidence="2" type="ORF">CS022_18150</name>
</gene>
<evidence type="ECO:0000313" key="1">
    <source>
        <dbReference type="EMBL" id="RXJ72037.1"/>
    </source>
</evidence>
<accession>A0A4Q0YMG2</accession>
<sequence length="246" mass="26738">METTFSALSSFAVIPLKTFRRYVLSYEIVPLALCKTLGGSPLLSVKELSSICSVGGIDKKDIVLELSASKVAPSGFVPLSQLKTAWFVSEEAKANFIDRSYENFDVTALRCAALPEPVASSPAQDHPELTDVCDDAVNKFLAEAPYADGILALAHQWLSVHDNQRDMASIENVLSDDLNTLGLLLSLESGSEQLVLASEFLRLCTRKNIDVGWAPAAVLDEFTELSPVRLPSLKTSEYGQVRLQSS</sequence>
<evidence type="ECO:0000313" key="2">
    <source>
        <dbReference type="EMBL" id="RXJ72052.1"/>
    </source>
</evidence>
<dbReference type="Proteomes" id="UP000290287">
    <property type="component" value="Unassembled WGS sequence"/>
</dbReference>
<dbReference type="EMBL" id="PEIB01000027">
    <property type="protein sequence ID" value="RXJ72052.1"/>
    <property type="molecule type" value="Genomic_DNA"/>
</dbReference>
<dbReference type="AlphaFoldDB" id="A0A4Q0YMG2"/>
<organism evidence="1 3">
    <name type="scientific">Veronia nyctiphanis</name>
    <dbReference type="NCBI Taxonomy" id="1278244"/>
    <lineage>
        <taxon>Bacteria</taxon>
        <taxon>Pseudomonadati</taxon>
        <taxon>Pseudomonadota</taxon>
        <taxon>Gammaproteobacteria</taxon>
        <taxon>Vibrionales</taxon>
        <taxon>Vibrionaceae</taxon>
        <taxon>Veronia</taxon>
    </lineage>
</organism>
<comment type="caution">
    <text evidence="1">The sequence shown here is derived from an EMBL/GenBank/DDBJ whole genome shotgun (WGS) entry which is preliminary data.</text>
</comment>
<reference evidence="1 3" key="1">
    <citation type="submission" date="2017-10" db="EMBL/GenBank/DDBJ databases">
        <title>Nyctiphanis sp. nov., isolated from the stomach of the euphausiid Nyctiphanes simplex (Hansen, 1911) in the Gulf of California.</title>
        <authorList>
            <person name="Gomez-Gil B."/>
            <person name="Aguilar-Mendez M."/>
            <person name="Lopez-Cortes A."/>
            <person name="Gomez-Gutierrez J."/>
            <person name="Roque A."/>
            <person name="Lang E."/>
            <person name="Gonzalez-Castillo A."/>
        </authorList>
    </citation>
    <scope>NUCLEOTIDE SEQUENCE [LARGE SCALE GENOMIC DNA]</scope>
    <source>
        <strain evidence="1 3">CAIM 600</strain>
    </source>
</reference>
<name>A0A4Q0YMG2_9GAMM</name>
<dbReference type="RefSeq" id="WP_129123442.1">
    <property type="nucleotide sequence ID" value="NZ_PEIB01000027.1"/>
</dbReference>
<proteinExistence type="predicted"/>
<dbReference type="EMBL" id="PEIB01000027">
    <property type="protein sequence ID" value="RXJ72037.1"/>
    <property type="molecule type" value="Genomic_DNA"/>
</dbReference>
<evidence type="ECO:0000313" key="3">
    <source>
        <dbReference type="Proteomes" id="UP000290287"/>
    </source>
</evidence>